<evidence type="ECO:0000313" key="13">
    <source>
        <dbReference type="EMBL" id="VVD27566.1"/>
    </source>
</evidence>
<dbReference type="CDD" id="cd00342">
    <property type="entry name" value="gram_neg_porins"/>
    <property type="match status" value="1"/>
</dbReference>
<keyword evidence="6 11" id="KW-0732">Signal</keyword>
<evidence type="ECO:0000313" key="14">
    <source>
        <dbReference type="Proteomes" id="UP000325811"/>
    </source>
</evidence>
<keyword evidence="8" id="KW-0626">Porin</keyword>
<dbReference type="PANTHER" id="PTHR34501">
    <property type="entry name" value="PROTEIN YDDL-RELATED"/>
    <property type="match status" value="1"/>
</dbReference>
<keyword evidence="5" id="KW-0812">Transmembrane</keyword>
<protein>
    <submittedName>
        <fullName evidence="13">Outer membrane porin, OmpC family</fullName>
    </submittedName>
</protein>
<dbReference type="InterPro" id="IPR050298">
    <property type="entry name" value="Gram-neg_bact_OMP"/>
</dbReference>
<dbReference type="InterPro" id="IPR001702">
    <property type="entry name" value="Porin_Gram-ve"/>
</dbReference>
<dbReference type="InterPro" id="IPR002299">
    <property type="entry name" value="Porin_Neis"/>
</dbReference>
<comment type="subcellular location">
    <subcellularLocation>
        <location evidence="1">Cell outer membrane</location>
        <topology evidence="1">Multi-pass membrane protein</topology>
    </subcellularLocation>
</comment>
<evidence type="ECO:0000256" key="5">
    <source>
        <dbReference type="ARBA" id="ARBA00022692"/>
    </source>
</evidence>
<dbReference type="PRINTS" id="PR00184">
    <property type="entry name" value="NEISSPPORIN"/>
</dbReference>
<gene>
    <name evidence="13" type="ORF">PDMSB3_1104</name>
</gene>
<dbReference type="Pfam" id="PF13609">
    <property type="entry name" value="Porin_4"/>
    <property type="match status" value="1"/>
</dbReference>
<dbReference type="Proteomes" id="UP000325811">
    <property type="component" value="Chromosome I"/>
</dbReference>
<evidence type="ECO:0000256" key="3">
    <source>
        <dbReference type="ARBA" id="ARBA00022448"/>
    </source>
</evidence>
<reference evidence="13 14" key="1">
    <citation type="submission" date="2019-08" db="EMBL/GenBank/DDBJ databases">
        <authorList>
            <person name="Herpell B J."/>
        </authorList>
    </citation>
    <scope>NUCLEOTIDE SEQUENCE [LARGE SCALE GENOMIC DNA]</scope>
    <source>
        <strain evidence="14">Msb3</strain>
    </source>
</reference>
<keyword evidence="3" id="KW-0813">Transport</keyword>
<evidence type="ECO:0000256" key="7">
    <source>
        <dbReference type="ARBA" id="ARBA00023065"/>
    </source>
</evidence>
<sequence>MKQYVLTPIAIALAGFTVAANAQSSVTLYGIVDAGIGYVHNADGNKKQVGMINGNMNGNRWGIKGSEDLGSGLKAVFQLESGFDPGTGKLNQGGREFGRQAFVGLTSDKYGTVTLGRQYDPLVDMVQGITGDNFFGGIFATPGDVDNYDNSLRTSNAVKYVSPTYAGFQLEGLYGFSNGAGTTGQGQTWSGAATYNNGPVSLAAGYFYANNPTANRTTGWNSPSSDSLFNSPVNNGYSTAHSIGIARVAGQYVFGSATVGLSYSNARYSPDGKSGFSETEKYNIGNVFAAYQLTPALLVGAGYTYMKASGDTSASYHQASLGADYALSKRTDFYAMAAYQHASGTQSVYDAATGTRTTQAAQASIGSYGYAGTSHQEIAIVGIRHKF</sequence>
<evidence type="ECO:0000256" key="2">
    <source>
        <dbReference type="ARBA" id="ARBA00011233"/>
    </source>
</evidence>
<organism evidence="13 14">
    <name type="scientific">Paraburkholderia dioscoreae</name>
    <dbReference type="NCBI Taxonomy" id="2604047"/>
    <lineage>
        <taxon>Bacteria</taxon>
        <taxon>Pseudomonadati</taxon>
        <taxon>Pseudomonadota</taxon>
        <taxon>Betaproteobacteria</taxon>
        <taxon>Burkholderiales</taxon>
        <taxon>Burkholderiaceae</taxon>
        <taxon>Paraburkholderia</taxon>
    </lineage>
</organism>
<comment type="subunit">
    <text evidence="2">Homotrimer.</text>
</comment>
<evidence type="ECO:0000256" key="4">
    <source>
        <dbReference type="ARBA" id="ARBA00022452"/>
    </source>
</evidence>
<dbReference type="KEGG" id="pdio:PDMSB3_1104"/>
<dbReference type="InterPro" id="IPR023614">
    <property type="entry name" value="Porin_dom_sf"/>
</dbReference>
<dbReference type="PANTHER" id="PTHR34501:SF9">
    <property type="entry name" value="MAJOR OUTER MEMBRANE PROTEIN P.IA"/>
    <property type="match status" value="1"/>
</dbReference>
<evidence type="ECO:0000256" key="8">
    <source>
        <dbReference type="ARBA" id="ARBA00023114"/>
    </source>
</evidence>
<feature type="domain" description="Porin" evidence="12">
    <location>
        <begin position="11"/>
        <end position="344"/>
    </location>
</feature>
<keyword evidence="14" id="KW-1185">Reference proteome</keyword>
<dbReference type="GO" id="GO:0034220">
    <property type="term" value="P:monoatomic ion transmembrane transport"/>
    <property type="evidence" value="ECO:0007669"/>
    <property type="project" value="InterPro"/>
</dbReference>
<keyword evidence="9" id="KW-0472">Membrane</keyword>
<evidence type="ECO:0000256" key="1">
    <source>
        <dbReference type="ARBA" id="ARBA00004571"/>
    </source>
</evidence>
<dbReference type="PRINTS" id="PR00182">
    <property type="entry name" value="ECOLNEIPORIN"/>
</dbReference>
<accession>A0A5Q4ZDY0</accession>
<evidence type="ECO:0000256" key="9">
    <source>
        <dbReference type="ARBA" id="ARBA00023136"/>
    </source>
</evidence>
<evidence type="ECO:0000256" key="10">
    <source>
        <dbReference type="ARBA" id="ARBA00023237"/>
    </source>
</evidence>
<feature type="signal peptide" evidence="11">
    <location>
        <begin position="1"/>
        <end position="22"/>
    </location>
</feature>
<evidence type="ECO:0000256" key="11">
    <source>
        <dbReference type="SAM" id="SignalP"/>
    </source>
</evidence>
<dbReference type="GO" id="GO:0009279">
    <property type="term" value="C:cell outer membrane"/>
    <property type="evidence" value="ECO:0007669"/>
    <property type="project" value="UniProtKB-SubCell"/>
</dbReference>
<dbReference type="EMBL" id="LR699553">
    <property type="protein sequence ID" value="VVD27566.1"/>
    <property type="molecule type" value="Genomic_DNA"/>
</dbReference>
<dbReference type="RefSeq" id="WP_165185279.1">
    <property type="nucleotide sequence ID" value="NZ_LR699553.1"/>
</dbReference>
<feature type="chain" id="PRO_5025032391" evidence="11">
    <location>
        <begin position="23"/>
        <end position="387"/>
    </location>
</feature>
<proteinExistence type="predicted"/>
<keyword evidence="10" id="KW-0998">Cell outer membrane</keyword>
<dbReference type="GO" id="GO:0046930">
    <property type="term" value="C:pore complex"/>
    <property type="evidence" value="ECO:0007669"/>
    <property type="project" value="UniProtKB-KW"/>
</dbReference>
<evidence type="ECO:0000256" key="6">
    <source>
        <dbReference type="ARBA" id="ARBA00022729"/>
    </source>
</evidence>
<evidence type="ECO:0000259" key="12">
    <source>
        <dbReference type="Pfam" id="PF13609"/>
    </source>
</evidence>
<dbReference type="AlphaFoldDB" id="A0A5Q4ZDY0"/>
<dbReference type="InterPro" id="IPR033900">
    <property type="entry name" value="Gram_neg_porin_domain"/>
</dbReference>
<dbReference type="GO" id="GO:0015288">
    <property type="term" value="F:porin activity"/>
    <property type="evidence" value="ECO:0007669"/>
    <property type="project" value="UniProtKB-KW"/>
</dbReference>
<keyword evidence="4" id="KW-1134">Transmembrane beta strand</keyword>
<dbReference type="SUPFAM" id="SSF56935">
    <property type="entry name" value="Porins"/>
    <property type="match status" value="1"/>
</dbReference>
<name>A0A5Q4ZDY0_9BURK</name>
<dbReference type="Gene3D" id="2.40.160.10">
    <property type="entry name" value="Porin"/>
    <property type="match status" value="1"/>
</dbReference>
<keyword evidence="7" id="KW-0406">Ion transport</keyword>